<name>A0A2M8ZAP0_9FIRM</name>
<protein>
    <submittedName>
        <fullName evidence="2">Cro/C1-type helix-turn-helix DNA-binding protein</fullName>
    </submittedName>
</protein>
<dbReference type="AlphaFoldDB" id="A0A2M8ZAP0"/>
<dbReference type="GO" id="GO:0003677">
    <property type="term" value="F:DNA binding"/>
    <property type="evidence" value="ECO:0007669"/>
    <property type="project" value="UniProtKB-KW"/>
</dbReference>
<evidence type="ECO:0000313" key="2">
    <source>
        <dbReference type="EMBL" id="PJJ30500.1"/>
    </source>
</evidence>
<dbReference type="InterPro" id="IPR010982">
    <property type="entry name" value="Lambda_DNA-bd_dom_sf"/>
</dbReference>
<dbReference type="Proteomes" id="UP000231092">
    <property type="component" value="Unassembled WGS sequence"/>
</dbReference>
<evidence type="ECO:0000259" key="1">
    <source>
        <dbReference type="PROSITE" id="PS50943"/>
    </source>
</evidence>
<comment type="caution">
    <text evidence="2">The sequence shown here is derived from an EMBL/GenBank/DDBJ whole genome shotgun (WGS) entry which is preliminary data.</text>
</comment>
<dbReference type="RefSeq" id="WP_100306749.1">
    <property type="nucleotide sequence ID" value="NZ_PGET01000001.1"/>
</dbReference>
<dbReference type="Gene3D" id="1.10.260.40">
    <property type="entry name" value="lambda repressor-like DNA-binding domains"/>
    <property type="match status" value="1"/>
</dbReference>
<reference evidence="2 3" key="1">
    <citation type="submission" date="2017-11" db="EMBL/GenBank/DDBJ databases">
        <title>Understudied soil microbes with underappreciated capabilities: Untangling the Clostridium saccharolyticum group.</title>
        <authorList>
            <person name="Leschine S."/>
        </authorList>
    </citation>
    <scope>NUCLEOTIDE SEQUENCE [LARGE SCALE GENOMIC DNA]</scope>
    <source>
        <strain evidence="2 3">18A</strain>
    </source>
</reference>
<dbReference type="Pfam" id="PF13443">
    <property type="entry name" value="HTH_26"/>
    <property type="match status" value="1"/>
</dbReference>
<dbReference type="EMBL" id="PGET01000001">
    <property type="protein sequence ID" value="PJJ30500.1"/>
    <property type="molecule type" value="Genomic_DNA"/>
</dbReference>
<accession>A0A2M8ZAP0</accession>
<evidence type="ECO:0000313" key="3">
    <source>
        <dbReference type="Proteomes" id="UP000231092"/>
    </source>
</evidence>
<keyword evidence="2" id="KW-0238">DNA-binding</keyword>
<proteinExistence type="predicted"/>
<dbReference type="SMART" id="SM00530">
    <property type="entry name" value="HTH_XRE"/>
    <property type="match status" value="1"/>
</dbReference>
<dbReference type="PROSITE" id="PS50943">
    <property type="entry name" value="HTH_CROC1"/>
    <property type="match status" value="1"/>
</dbReference>
<organism evidence="2 3">
    <name type="scientific">[Clostridium] celerecrescens 18A</name>
    <dbReference type="NCBI Taxonomy" id="1286362"/>
    <lineage>
        <taxon>Bacteria</taxon>
        <taxon>Bacillati</taxon>
        <taxon>Bacillota</taxon>
        <taxon>Clostridia</taxon>
        <taxon>Lachnospirales</taxon>
        <taxon>Lachnospiraceae</taxon>
        <taxon>Lacrimispora</taxon>
    </lineage>
</organism>
<dbReference type="InterPro" id="IPR001387">
    <property type="entry name" value="Cro/C1-type_HTH"/>
</dbReference>
<dbReference type="SUPFAM" id="SSF47413">
    <property type="entry name" value="lambda repressor-like DNA-binding domains"/>
    <property type="match status" value="1"/>
</dbReference>
<dbReference type="CDD" id="cd00093">
    <property type="entry name" value="HTH_XRE"/>
    <property type="match status" value="1"/>
</dbReference>
<gene>
    <name evidence="2" type="ORF">H171_4106</name>
</gene>
<sequence>MFFDKIRALAEEKGISIYKLEKDAELSKGSICKWNENIPSVDKIQRVAKLLGVTVDSLLEDSQDT</sequence>
<feature type="domain" description="HTH cro/C1-type" evidence="1">
    <location>
        <begin position="6"/>
        <end position="58"/>
    </location>
</feature>
<dbReference type="OrthoDB" id="1653613at2"/>